<dbReference type="InterPro" id="IPR049251">
    <property type="entry name" value="DUF6884"/>
</dbReference>
<dbReference type="Pfam" id="PF21818">
    <property type="entry name" value="DUF6884"/>
    <property type="match status" value="1"/>
</dbReference>
<evidence type="ECO:0000313" key="3">
    <source>
        <dbReference type="Proteomes" id="UP000321157"/>
    </source>
</evidence>
<sequence length="154" mass="17067">MKKRLCITPCGAAKIWDKHPELGGVQAKDAYISPFGTACHTYADIFFEHWVILSAKHGFLFPTDIVPGNYDLAFNSGSPDVITVEALKQQAAEKGLDVFEEIVVVAGKKHIKVVQQVFGANRAYRFPLQGCRGIGYMLQKLNDAIQQNKEIEGE</sequence>
<comment type="caution">
    <text evidence="2">The sequence shown here is derived from an EMBL/GenBank/DDBJ whole genome shotgun (WGS) entry which is preliminary data.</text>
</comment>
<dbReference type="RefSeq" id="WP_146808166.1">
    <property type="nucleotide sequence ID" value="NZ_BJXX01000015.1"/>
</dbReference>
<feature type="domain" description="DUF6884" evidence="1">
    <location>
        <begin position="25"/>
        <end position="142"/>
    </location>
</feature>
<reference evidence="2 3" key="1">
    <citation type="submission" date="2019-07" db="EMBL/GenBank/DDBJ databases">
        <title>Whole genome shotgun sequence of Aneurinibacillus danicus NBRC 102444.</title>
        <authorList>
            <person name="Hosoyama A."/>
            <person name="Uohara A."/>
            <person name="Ohji S."/>
            <person name="Ichikawa N."/>
        </authorList>
    </citation>
    <scope>NUCLEOTIDE SEQUENCE [LARGE SCALE GENOMIC DNA]</scope>
    <source>
        <strain evidence="2 3">NBRC 102444</strain>
    </source>
</reference>
<dbReference type="OrthoDB" id="2364857at2"/>
<keyword evidence="3" id="KW-1185">Reference proteome</keyword>
<dbReference type="AlphaFoldDB" id="A0A511V1U3"/>
<gene>
    <name evidence="2" type="primary">yfjM</name>
    <name evidence="2" type="ORF">ADA01nite_03240</name>
</gene>
<organism evidence="2 3">
    <name type="scientific">Aneurinibacillus danicus</name>
    <dbReference type="NCBI Taxonomy" id="267746"/>
    <lineage>
        <taxon>Bacteria</taxon>
        <taxon>Bacillati</taxon>
        <taxon>Bacillota</taxon>
        <taxon>Bacilli</taxon>
        <taxon>Bacillales</taxon>
        <taxon>Paenibacillaceae</taxon>
        <taxon>Aneurinibacillus group</taxon>
        <taxon>Aneurinibacillus</taxon>
    </lineage>
</organism>
<name>A0A511V1U3_9BACL</name>
<protein>
    <recommendedName>
        <fullName evidence="1">DUF6884 domain-containing protein</fullName>
    </recommendedName>
</protein>
<accession>A0A511V1U3</accession>
<proteinExistence type="predicted"/>
<dbReference type="EMBL" id="BJXX01000015">
    <property type="protein sequence ID" value="GEN32864.1"/>
    <property type="molecule type" value="Genomic_DNA"/>
</dbReference>
<evidence type="ECO:0000259" key="1">
    <source>
        <dbReference type="Pfam" id="PF21818"/>
    </source>
</evidence>
<dbReference type="Proteomes" id="UP000321157">
    <property type="component" value="Unassembled WGS sequence"/>
</dbReference>
<evidence type="ECO:0000313" key="2">
    <source>
        <dbReference type="EMBL" id="GEN32864.1"/>
    </source>
</evidence>